<dbReference type="InterPro" id="IPR046960">
    <property type="entry name" value="PPR_At4g14850-like_plant"/>
</dbReference>
<dbReference type="PANTHER" id="PTHR47926:SF491">
    <property type="entry name" value="(WILD MALAYSIAN BANANA) HYPOTHETICAL PROTEIN"/>
    <property type="match status" value="1"/>
</dbReference>
<dbReference type="InterPro" id="IPR046848">
    <property type="entry name" value="E_motif"/>
</dbReference>
<evidence type="ECO:0008006" key="4">
    <source>
        <dbReference type="Google" id="ProtNLM"/>
    </source>
</evidence>
<dbReference type="Pfam" id="PF20431">
    <property type="entry name" value="E_motif"/>
    <property type="match status" value="1"/>
</dbReference>
<feature type="repeat" description="PPR" evidence="2">
    <location>
        <begin position="246"/>
        <end position="276"/>
    </location>
</feature>
<dbReference type="FunFam" id="1.25.40.10:FF:000090">
    <property type="entry name" value="Pentatricopeptide repeat-containing protein, chloroplastic"/>
    <property type="match status" value="1"/>
</dbReference>
<dbReference type="PROSITE" id="PS51375">
    <property type="entry name" value="PPR"/>
    <property type="match status" value="4"/>
</dbReference>
<feature type="repeat" description="PPR" evidence="2">
    <location>
        <begin position="277"/>
        <end position="311"/>
    </location>
</feature>
<dbReference type="AlphaFoldDB" id="A0A5K0VUZ4"/>
<dbReference type="FunFam" id="1.25.40.10:FF:000427">
    <property type="entry name" value="Pentatricopeptide repeat-containing protein chloroplastic"/>
    <property type="match status" value="1"/>
</dbReference>
<dbReference type="Pfam" id="PF13041">
    <property type="entry name" value="PPR_2"/>
    <property type="match status" value="2"/>
</dbReference>
<protein>
    <recommendedName>
        <fullName evidence="4">Pentacotripeptide-repeat region of PRORP domain-containing protein</fullName>
    </recommendedName>
</protein>
<dbReference type="PANTHER" id="PTHR47926">
    <property type="entry name" value="PENTATRICOPEPTIDE REPEAT-CONTAINING PROTEIN"/>
    <property type="match status" value="1"/>
</dbReference>
<evidence type="ECO:0000256" key="2">
    <source>
        <dbReference type="PROSITE-ProRule" id="PRU00708"/>
    </source>
</evidence>
<accession>A0A5K0VUZ4</accession>
<sequence length="460" mass="50826">MRCLSCPWLPTTKQRLLSRSTISHRRSYHSSWLSAIDFTHEACISHLRSCTNLSELNQIHSQMIKSGLSDAPFSTFLCNNVIRSYVRLGAPRLAFSTFIRMNHVGVSPDNYTFPAILKATTQIFALREGRAIHGVAMKIGLDTDVFVESGLIHLYAKFGEFDDAHQVFDESPHRKLGSWNAIISGFVQGGRSHEALSMFFELGRSGLVPDDVTIVSVVPACASLGDLDLASQIHGCAVKLCLTESEVLTQNALVDMYGKCGRMDLARKMFDEMPQRNVSSWTSMIVGLAVNGLATDALRCFEQMLIAGVRPNHVTFVGVLSACVHAGLVDEGLNYFDEMVHGHKMVPMMQHYGCMVDLLGRAGRLQEAKEMIESMPMKPNVVIWGALLGACEKHTSVDIGEWVARHLLELEPDSDGVYVVLSNIYASANMWEDVQSTRRKMKEGSVAKTPGFSLATNSSY</sequence>
<evidence type="ECO:0000256" key="1">
    <source>
        <dbReference type="ARBA" id="ARBA00022737"/>
    </source>
</evidence>
<dbReference type="OrthoDB" id="622408at2759"/>
<evidence type="ECO:0000313" key="3">
    <source>
        <dbReference type="EMBL" id="VVV44690.1"/>
    </source>
</evidence>
<dbReference type="Gene3D" id="1.25.40.10">
    <property type="entry name" value="Tetratricopeptide repeat domain"/>
    <property type="match status" value="4"/>
</dbReference>
<feature type="repeat" description="PPR" evidence="2">
    <location>
        <begin position="74"/>
        <end position="108"/>
    </location>
</feature>
<dbReference type="GO" id="GO:0003723">
    <property type="term" value="F:RNA binding"/>
    <property type="evidence" value="ECO:0007669"/>
    <property type="project" value="InterPro"/>
</dbReference>
<reference evidence="3" key="1">
    <citation type="submission" date="2019-09" db="EMBL/GenBank/DDBJ databases">
        <authorList>
            <person name="Zhang L."/>
        </authorList>
    </citation>
    <scope>NUCLEOTIDE SEQUENCE</scope>
</reference>
<keyword evidence="1" id="KW-0677">Repeat</keyword>
<gene>
    <name evidence="3" type="ORF">NYM_LOCUS1907</name>
</gene>
<organism evidence="3">
    <name type="scientific">Nymphaea colorata</name>
    <name type="common">pocket water lily</name>
    <dbReference type="NCBI Taxonomy" id="210225"/>
    <lineage>
        <taxon>Eukaryota</taxon>
        <taxon>Viridiplantae</taxon>
        <taxon>Streptophyta</taxon>
        <taxon>Embryophyta</taxon>
        <taxon>Tracheophyta</taxon>
        <taxon>Spermatophyta</taxon>
        <taxon>Magnoliopsida</taxon>
        <taxon>Nymphaeales</taxon>
        <taxon>Nymphaeaceae</taxon>
        <taxon>Nymphaea</taxon>
    </lineage>
</organism>
<dbReference type="OMA" id="NSVVWGC"/>
<dbReference type="InterPro" id="IPR002885">
    <property type="entry name" value="PPR_rpt"/>
</dbReference>
<dbReference type="EMBL" id="LR721774">
    <property type="protein sequence ID" value="VVV44690.1"/>
    <property type="molecule type" value="Genomic_DNA"/>
</dbReference>
<dbReference type="InterPro" id="IPR011990">
    <property type="entry name" value="TPR-like_helical_dom_sf"/>
</dbReference>
<dbReference type="NCBIfam" id="TIGR00756">
    <property type="entry name" value="PPR"/>
    <property type="match status" value="4"/>
</dbReference>
<dbReference type="Gramene" id="NC1G0130900.1">
    <property type="protein sequence ID" value="NC1G0130900.1:cds"/>
    <property type="gene ID" value="NC1G0130900"/>
</dbReference>
<name>A0A5K0VUZ4_9MAGN</name>
<dbReference type="GO" id="GO:0009451">
    <property type="term" value="P:RNA modification"/>
    <property type="evidence" value="ECO:0007669"/>
    <property type="project" value="InterPro"/>
</dbReference>
<dbReference type="Pfam" id="PF01535">
    <property type="entry name" value="PPR"/>
    <property type="match status" value="3"/>
</dbReference>
<feature type="repeat" description="PPR" evidence="2">
    <location>
        <begin position="175"/>
        <end position="209"/>
    </location>
</feature>
<proteinExistence type="predicted"/>